<evidence type="ECO:0000313" key="1">
    <source>
        <dbReference type="EMBL" id="RSL16781.1"/>
    </source>
</evidence>
<proteinExistence type="predicted"/>
<protein>
    <submittedName>
        <fullName evidence="1">Uncharacterized protein</fullName>
    </submittedName>
</protein>
<sequence>MQITIDIPETLAHKAEVAGVDVSTYLQRLIERDVLSESAGGTRLVRFEPGSKTPAEAGADILEMRKKLTLDGIKIKDLIEEGRRY</sequence>
<name>A0A3R9Q9X4_9BACT</name>
<organism evidence="1 2">
    <name type="scientific">Edaphobacter aggregans</name>
    <dbReference type="NCBI Taxonomy" id="570835"/>
    <lineage>
        <taxon>Bacteria</taxon>
        <taxon>Pseudomonadati</taxon>
        <taxon>Acidobacteriota</taxon>
        <taxon>Terriglobia</taxon>
        <taxon>Terriglobales</taxon>
        <taxon>Acidobacteriaceae</taxon>
        <taxon>Edaphobacter</taxon>
    </lineage>
</organism>
<dbReference type="Proteomes" id="UP000269669">
    <property type="component" value="Unassembled WGS sequence"/>
</dbReference>
<comment type="caution">
    <text evidence="1">The sequence shown here is derived from an EMBL/GenBank/DDBJ whole genome shotgun (WGS) entry which is preliminary data.</text>
</comment>
<reference evidence="1 2" key="1">
    <citation type="submission" date="2018-12" db="EMBL/GenBank/DDBJ databases">
        <title>Sequencing of bacterial isolates from soil warming experiment in Harvard Forest, Massachusetts, USA.</title>
        <authorList>
            <person name="Deangelis K."/>
        </authorList>
    </citation>
    <scope>NUCLEOTIDE SEQUENCE [LARGE SCALE GENOMIC DNA]</scope>
    <source>
        <strain evidence="1 2">EB153</strain>
    </source>
</reference>
<dbReference type="RefSeq" id="WP_125485350.1">
    <property type="nucleotide sequence ID" value="NZ_RSDW01000001.1"/>
</dbReference>
<accession>A0A3R9Q9X4</accession>
<keyword evidence="2" id="KW-1185">Reference proteome</keyword>
<dbReference type="AlphaFoldDB" id="A0A3R9Q9X4"/>
<dbReference type="EMBL" id="RSDW01000001">
    <property type="protein sequence ID" value="RSL16781.1"/>
    <property type="molecule type" value="Genomic_DNA"/>
</dbReference>
<gene>
    <name evidence="1" type="ORF">EDE15_2306</name>
</gene>
<evidence type="ECO:0000313" key="2">
    <source>
        <dbReference type="Proteomes" id="UP000269669"/>
    </source>
</evidence>